<feature type="region of interest" description="Disordered" evidence="1">
    <location>
        <begin position="1"/>
        <end position="28"/>
    </location>
</feature>
<sequence length="109" mass="12658">MSRPLRDSGTLREKSHTSPRFLTRSKPRRAILHIDTSLASPPWISAQENHKNKKQTQKTRPTTTTTNTTTTSQCPFLNRSHCVHHDRAWSALPLFRLPDVNSTPWWHQH</sequence>
<evidence type="ECO:0000313" key="3">
    <source>
        <dbReference type="Proteomes" id="UP001232148"/>
    </source>
</evidence>
<feature type="compositionally biased region" description="Low complexity" evidence="1">
    <location>
        <begin position="58"/>
        <end position="71"/>
    </location>
</feature>
<accession>A0AAD9HCL4</accession>
<evidence type="ECO:0000256" key="1">
    <source>
        <dbReference type="SAM" id="MobiDB-lite"/>
    </source>
</evidence>
<organism evidence="2 3">
    <name type="scientific">Colletotrichum zoysiae</name>
    <dbReference type="NCBI Taxonomy" id="1216348"/>
    <lineage>
        <taxon>Eukaryota</taxon>
        <taxon>Fungi</taxon>
        <taxon>Dikarya</taxon>
        <taxon>Ascomycota</taxon>
        <taxon>Pezizomycotina</taxon>
        <taxon>Sordariomycetes</taxon>
        <taxon>Hypocreomycetidae</taxon>
        <taxon>Glomerellales</taxon>
        <taxon>Glomerellaceae</taxon>
        <taxon>Colletotrichum</taxon>
        <taxon>Colletotrichum graminicola species complex</taxon>
    </lineage>
</organism>
<dbReference type="AlphaFoldDB" id="A0AAD9HCL4"/>
<dbReference type="EMBL" id="MU842927">
    <property type="protein sequence ID" value="KAK2025862.1"/>
    <property type="molecule type" value="Genomic_DNA"/>
</dbReference>
<keyword evidence="3" id="KW-1185">Reference proteome</keyword>
<feature type="compositionally biased region" description="Basic and acidic residues" evidence="1">
    <location>
        <begin position="1"/>
        <end position="16"/>
    </location>
</feature>
<dbReference type="Proteomes" id="UP001232148">
    <property type="component" value="Unassembled WGS sequence"/>
</dbReference>
<evidence type="ECO:0000313" key="2">
    <source>
        <dbReference type="EMBL" id="KAK2025862.1"/>
    </source>
</evidence>
<feature type="region of interest" description="Disordered" evidence="1">
    <location>
        <begin position="41"/>
        <end position="71"/>
    </location>
</feature>
<reference evidence="2" key="1">
    <citation type="submission" date="2021-06" db="EMBL/GenBank/DDBJ databases">
        <title>Comparative genomics, transcriptomics and evolutionary studies reveal genomic signatures of adaptation to plant cell wall in hemibiotrophic fungi.</title>
        <authorList>
            <consortium name="DOE Joint Genome Institute"/>
            <person name="Baroncelli R."/>
            <person name="Diaz J.F."/>
            <person name="Benocci T."/>
            <person name="Peng M."/>
            <person name="Battaglia E."/>
            <person name="Haridas S."/>
            <person name="Andreopoulos W."/>
            <person name="Labutti K."/>
            <person name="Pangilinan J."/>
            <person name="Floch G.L."/>
            <person name="Makela M.R."/>
            <person name="Henrissat B."/>
            <person name="Grigoriev I.V."/>
            <person name="Crouch J.A."/>
            <person name="De Vries R.P."/>
            <person name="Sukno S.A."/>
            <person name="Thon M.R."/>
        </authorList>
    </citation>
    <scope>NUCLEOTIDE SEQUENCE</scope>
    <source>
        <strain evidence="2">MAFF235873</strain>
    </source>
</reference>
<proteinExistence type="predicted"/>
<gene>
    <name evidence="2" type="ORF">LX32DRAFT_44244</name>
</gene>
<comment type="caution">
    <text evidence="2">The sequence shown here is derived from an EMBL/GenBank/DDBJ whole genome shotgun (WGS) entry which is preliminary data.</text>
</comment>
<protein>
    <submittedName>
        <fullName evidence="2">Uncharacterized protein</fullName>
    </submittedName>
</protein>
<name>A0AAD9HCL4_9PEZI</name>